<keyword evidence="4 6" id="KW-0067">ATP-binding</keyword>
<comment type="similarity">
    <text evidence="1">Belongs to the ABC transporter superfamily.</text>
</comment>
<dbReference type="InterPro" id="IPR003593">
    <property type="entry name" value="AAA+_ATPase"/>
</dbReference>
<dbReference type="PROSITE" id="PS00211">
    <property type="entry name" value="ABC_TRANSPORTER_1"/>
    <property type="match status" value="1"/>
</dbReference>
<evidence type="ECO:0000256" key="1">
    <source>
        <dbReference type="ARBA" id="ARBA00005417"/>
    </source>
</evidence>
<dbReference type="GO" id="GO:0005524">
    <property type="term" value="F:ATP binding"/>
    <property type="evidence" value="ECO:0007669"/>
    <property type="project" value="UniProtKB-KW"/>
</dbReference>
<protein>
    <submittedName>
        <fullName evidence="6">Putative ABC transport system ATP-binding protein</fullName>
    </submittedName>
</protein>
<dbReference type="FunFam" id="3.40.50.300:FF:000032">
    <property type="entry name" value="Export ABC transporter ATP-binding protein"/>
    <property type="match status" value="1"/>
</dbReference>
<sequence length="282" mass="31124">MSDKVTDNIVNPNDIVDTDSFDKKVDIDNTVETNNIIVPNTIEKQTNDIANDNADKILIMRGICKDYKMAGETLHVLKNIDLSVKRGQFLAILGPSGSGKSTLMNIIGCLDVPTSGEYELSGRVIADEDEASLANIRNKEIGFIFQSFYLLQRQTAFENVELPLIYAGMPEKRRRERVEEVLEKVGLADKMYNLPNQLSGGQQQRVAIARAVSTNPTILLADEPTGALDQKTGAAVMDLFHSLNEEGRTIIMITHDRKIAGHARRIVKILDGVISEGDVEDA</sequence>
<evidence type="ECO:0000313" key="7">
    <source>
        <dbReference type="Proteomes" id="UP000182584"/>
    </source>
</evidence>
<dbReference type="PROSITE" id="PS50893">
    <property type="entry name" value="ABC_TRANSPORTER_2"/>
    <property type="match status" value="1"/>
</dbReference>
<dbReference type="CDD" id="cd03255">
    <property type="entry name" value="ABC_MJ0796_LolCDE_FtsE"/>
    <property type="match status" value="1"/>
</dbReference>
<dbReference type="InterPro" id="IPR017871">
    <property type="entry name" value="ABC_transporter-like_CS"/>
</dbReference>
<dbReference type="SMART" id="SM00382">
    <property type="entry name" value="AAA"/>
    <property type="match status" value="1"/>
</dbReference>
<dbReference type="InterPro" id="IPR003439">
    <property type="entry name" value="ABC_transporter-like_ATP-bd"/>
</dbReference>
<proteinExistence type="inferred from homology"/>
<keyword evidence="3" id="KW-0547">Nucleotide-binding</keyword>
<reference evidence="6 7" key="1">
    <citation type="submission" date="2016-10" db="EMBL/GenBank/DDBJ databases">
        <authorList>
            <person name="de Groot N.N."/>
        </authorList>
    </citation>
    <scope>NUCLEOTIDE SEQUENCE [LARGE SCALE GENOMIC DNA]</scope>
    <source>
        <strain evidence="6 7">AR40</strain>
    </source>
</reference>
<dbReference type="Proteomes" id="UP000182584">
    <property type="component" value="Unassembled WGS sequence"/>
</dbReference>
<dbReference type="PANTHER" id="PTHR42798">
    <property type="entry name" value="LIPOPROTEIN-RELEASING SYSTEM ATP-BINDING PROTEIN LOLD"/>
    <property type="match status" value="1"/>
</dbReference>
<gene>
    <name evidence="6" type="ORF">SAMN04487884_11349</name>
</gene>
<evidence type="ECO:0000256" key="2">
    <source>
        <dbReference type="ARBA" id="ARBA00022448"/>
    </source>
</evidence>
<evidence type="ECO:0000256" key="3">
    <source>
        <dbReference type="ARBA" id="ARBA00022741"/>
    </source>
</evidence>
<dbReference type="GO" id="GO:0016887">
    <property type="term" value="F:ATP hydrolysis activity"/>
    <property type="evidence" value="ECO:0007669"/>
    <property type="project" value="InterPro"/>
</dbReference>
<dbReference type="Pfam" id="PF00005">
    <property type="entry name" value="ABC_tran"/>
    <property type="match status" value="1"/>
</dbReference>
<dbReference type="GO" id="GO:0098796">
    <property type="term" value="C:membrane protein complex"/>
    <property type="evidence" value="ECO:0007669"/>
    <property type="project" value="UniProtKB-ARBA"/>
</dbReference>
<organism evidence="6 7">
    <name type="scientific">Butyrivibrio fibrisolvens</name>
    <dbReference type="NCBI Taxonomy" id="831"/>
    <lineage>
        <taxon>Bacteria</taxon>
        <taxon>Bacillati</taxon>
        <taxon>Bacillota</taxon>
        <taxon>Clostridia</taxon>
        <taxon>Lachnospirales</taxon>
        <taxon>Lachnospiraceae</taxon>
        <taxon>Butyrivibrio</taxon>
    </lineage>
</organism>
<dbReference type="GO" id="GO:0022857">
    <property type="term" value="F:transmembrane transporter activity"/>
    <property type="evidence" value="ECO:0007669"/>
    <property type="project" value="UniProtKB-ARBA"/>
</dbReference>
<dbReference type="PANTHER" id="PTHR42798:SF6">
    <property type="entry name" value="CELL DIVISION ATP-BINDING PROTEIN FTSE"/>
    <property type="match status" value="1"/>
</dbReference>
<dbReference type="eggNOG" id="COG1136">
    <property type="taxonomic scope" value="Bacteria"/>
</dbReference>
<evidence type="ECO:0000256" key="4">
    <source>
        <dbReference type="ARBA" id="ARBA00022840"/>
    </source>
</evidence>
<dbReference type="SUPFAM" id="SSF52540">
    <property type="entry name" value="P-loop containing nucleoside triphosphate hydrolases"/>
    <property type="match status" value="1"/>
</dbReference>
<dbReference type="InterPro" id="IPR027417">
    <property type="entry name" value="P-loop_NTPase"/>
</dbReference>
<dbReference type="AlphaFoldDB" id="A0A1H9SX89"/>
<evidence type="ECO:0000313" key="6">
    <source>
        <dbReference type="EMBL" id="SER89622.1"/>
    </source>
</evidence>
<dbReference type="InterPro" id="IPR017911">
    <property type="entry name" value="MacB-like_ATP-bd"/>
</dbReference>
<evidence type="ECO:0000259" key="5">
    <source>
        <dbReference type="PROSITE" id="PS50893"/>
    </source>
</evidence>
<name>A0A1H9SX89_BUTFI</name>
<feature type="domain" description="ABC transporter" evidence="5">
    <location>
        <begin position="58"/>
        <end position="282"/>
    </location>
</feature>
<dbReference type="Gene3D" id="3.40.50.300">
    <property type="entry name" value="P-loop containing nucleotide triphosphate hydrolases"/>
    <property type="match status" value="1"/>
</dbReference>
<keyword evidence="2" id="KW-0813">Transport</keyword>
<accession>A0A1H9SX89</accession>
<dbReference type="EMBL" id="FOGJ01000013">
    <property type="protein sequence ID" value="SER89622.1"/>
    <property type="molecule type" value="Genomic_DNA"/>
</dbReference>